<dbReference type="SUPFAM" id="SSF82866">
    <property type="entry name" value="Multidrug efflux transporter AcrB transmembrane domain"/>
    <property type="match status" value="2"/>
</dbReference>
<dbReference type="Gene3D" id="3.30.70.1320">
    <property type="entry name" value="Multidrug efflux transporter AcrB pore domain like"/>
    <property type="match status" value="1"/>
</dbReference>
<dbReference type="Gene3D" id="3.30.2090.10">
    <property type="entry name" value="Multidrug efflux transporter AcrB TolC docking domain, DN and DC subdomains"/>
    <property type="match status" value="2"/>
</dbReference>
<comment type="caution">
    <text evidence="9">Lacks conserved residue(s) required for the propagation of feature annotation.</text>
</comment>
<dbReference type="InterPro" id="IPR004764">
    <property type="entry name" value="MdtF-like"/>
</dbReference>
<dbReference type="SUPFAM" id="SSF82714">
    <property type="entry name" value="Multidrug efflux transporter AcrB TolC docking domain, DN and DC subdomains"/>
    <property type="match status" value="2"/>
</dbReference>
<evidence type="ECO:0000256" key="6">
    <source>
        <dbReference type="ARBA" id="ARBA00022692"/>
    </source>
</evidence>
<comment type="similarity">
    <text evidence="2 9">Belongs to the resistance-nodulation-cell division (RND) (TC 2.A.6) family.</text>
</comment>
<dbReference type="PROSITE" id="PS50156">
    <property type="entry name" value="SSD"/>
    <property type="match status" value="1"/>
</dbReference>
<feature type="transmembrane region" description="Helical" evidence="9">
    <location>
        <begin position="396"/>
        <end position="417"/>
    </location>
</feature>
<feature type="transmembrane region" description="Helical" evidence="9">
    <location>
        <begin position="537"/>
        <end position="559"/>
    </location>
</feature>
<evidence type="ECO:0000256" key="7">
    <source>
        <dbReference type="ARBA" id="ARBA00022989"/>
    </source>
</evidence>
<dbReference type="Proteomes" id="UP001288620">
    <property type="component" value="Unassembled WGS sequence"/>
</dbReference>
<dbReference type="InterPro" id="IPR000731">
    <property type="entry name" value="SSD"/>
</dbReference>
<feature type="transmembrane region" description="Helical" evidence="9">
    <location>
        <begin position="996"/>
        <end position="1018"/>
    </location>
</feature>
<dbReference type="Gene3D" id="1.20.1640.10">
    <property type="entry name" value="Multidrug efflux transporter AcrB transmembrane domain"/>
    <property type="match status" value="2"/>
</dbReference>
<keyword evidence="4" id="KW-1003">Cell membrane</keyword>
<sequence>MSAFFIQRPVFAWVVALFIVLSGILAIPQLPVAQYPAVARPSMIVSASWPGASTEVMNDAVISLIEREISGVDNLLYFESTSDNSGMATVTVIFKPGTDIKQAQMDVQNHLKVVEPRLPQTVKQNGLTVEAADASFLMMVGLKSPTGRYQEADLSDYFARNLTDTLRRVPGVGKIQLFGSEKALRIWLDPTRLQGYGLSVNNVLTAISQQNSLVSPGRVGDEPTQSGQRVTYPIKVQGQLTSVEAFGNITVKATVNGARVRLADIARIESGQQSYAFAIRENGVPATAAAIQLAPGANALRTANDIHAALAQLGDTLPEGMALSVPFDTAPFIKISIWNVVQTFVEAMILVFFVMLVFLHNVRYTLIPAIVAPIALLGTFTVMLIAGYAINILTLFGMVLAIGIVVDDAIVVVENVARLMAEKGLSPEAATRQAMREITPAIIGMTLVLTAVFIPMAFADGSTGIIYRQFCISMAVSILFSAFLALTLTPALCATLLKAATPRNGGFSQRFDRYFHALSQRYRTVLGDVLLRGGRMLALYAALLAALCAGLAALPSAFLPEDDQGYFMSSIQLPADATLPRTLEVVKTFEQQLAQRDAVKSNVMILGFSFTGSGPNTAMAFTTLKDATQRRGATAQTEAALMQSRMARVPEAESLSLLPPAMPDMGSSAGFTFYLQDRAGHGYHALKRAARELVACAKQNALLADVSIDGLPEGSALVLDVDREKAAALGVSFDDINQALSISTGAWYVNDYTNKGRVQQVIVQADAPFRMQPAQLLQLTVKNRGGQMVPLARFVTASWTQQAQQLTRYQGYPAIRITGSAAPGAASGSAMAAMETLARQLPAGFMGEWAGSALQEKASAAQLPALLALSVLVVFMVLAALYESWSMPLAVMLAVPLGLIGATFATLVTQGANDLFFKVGLITLIGLSAKNAILIVEFAQQKRLAGQDLLEATCAAAQQRLRPIIMTSLAFTLGMVPLMLARGASANTQHAMGTGVFGGMISGTLLTLFFVPVFYVLITRVAARRG</sequence>
<feature type="transmembrane region" description="Helical" evidence="9">
    <location>
        <begin position="964"/>
        <end position="984"/>
    </location>
</feature>
<evidence type="ECO:0000256" key="8">
    <source>
        <dbReference type="ARBA" id="ARBA00023136"/>
    </source>
</evidence>
<comment type="caution">
    <text evidence="11">The sequence shown here is derived from an EMBL/GenBank/DDBJ whole genome shotgun (WGS) entry which is preliminary data.</text>
</comment>
<evidence type="ECO:0000256" key="3">
    <source>
        <dbReference type="ARBA" id="ARBA00022448"/>
    </source>
</evidence>
<organism evidence="11 12">
    <name type="scientific">Pantoea eucrina</name>
    <dbReference type="NCBI Taxonomy" id="472693"/>
    <lineage>
        <taxon>Bacteria</taxon>
        <taxon>Pseudomonadati</taxon>
        <taxon>Pseudomonadota</taxon>
        <taxon>Gammaproteobacteria</taxon>
        <taxon>Enterobacterales</taxon>
        <taxon>Erwiniaceae</taxon>
        <taxon>Pantoea</taxon>
    </lineage>
</organism>
<feature type="transmembrane region" description="Helical" evidence="9">
    <location>
        <begin position="863"/>
        <end position="882"/>
    </location>
</feature>
<feature type="transmembrane region" description="Helical" evidence="9">
    <location>
        <begin position="915"/>
        <end position="936"/>
    </location>
</feature>
<feature type="transmembrane region" description="Helical" evidence="9">
    <location>
        <begin position="438"/>
        <end position="459"/>
    </location>
</feature>
<feature type="domain" description="SSD" evidence="10">
    <location>
        <begin position="364"/>
        <end position="495"/>
    </location>
</feature>
<evidence type="ECO:0000256" key="2">
    <source>
        <dbReference type="ARBA" id="ARBA00010942"/>
    </source>
</evidence>
<dbReference type="SUPFAM" id="SSF82693">
    <property type="entry name" value="Multidrug efflux transporter AcrB pore domain, PN1, PN2, PC1 and PC2 subdomains"/>
    <property type="match status" value="3"/>
</dbReference>
<evidence type="ECO:0000313" key="11">
    <source>
        <dbReference type="EMBL" id="MDZ7278541.1"/>
    </source>
</evidence>
<gene>
    <name evidence="11" type="ORF">N4G40_09685</name>
</gene>
<evidence type="ECO:0000256" key="1">
    <source>
        <dbReference type="ARBA" id="ARBA00004429"/>
    </source>
</evidence>
<feature type="transmembrane region" description="Helical" evidence="9">
    <location>
        <begin position="889"/>
        <end position="909"/>
    </location>
</feature>
<keyword evidence="8 9" id="KW-0472">Membrane</keyword>
<dbReference type="Pfam" id="PF00873">
    <property type="entry name" value="ACR_tran"/>
    <property type="match status" value="1"/>
</dbReference>
<evidence type="ECO:0000256" key="4">
    <source>
        <dbReference type="ARBA" id="ARBA00022475"/>
    </source>
</evidence>
<keyword evidence="7 9" id="KW-1133">Transmembrane helix</keyword>
<dbReference type="EMBL" id="JAOBTT010000001">
    <property type="protein sequence ID" value="MDZ7278541.1"/>
    <property type="molecule type" value="Genomic_DNA"/>
</dbReference>
<dbReference type="NCBIfam" id="NF000282">
    <property type="entry name" value="RND_permease_1"/>
    <property type="match status" value="1"/>
</dbReference>
<evidence type="ECO:0000259" key="10">
    <source>
        <dbReference type="PROSITE" id="PS50156"/>
    </source>
</evidence>
<keyword evidence="5 9" id="KW-0997">Cell inner membrane</keyword>
<feature type="transmembrane region" description="Helical" evidence="9">
    <location>
        <begin position="366"/>
        <end position="390"/>
    </location>
</feature>
<keyword evidence="3 9" id="KW-0813">Transport</keyword>
<dbReference type="Gene3D" id="3.30.70.1430">
    <property type="entry name" value="Multidrug efflux transporter AcrB pore domain"/>
    <property type="match status" value="2"/>
</dbReference>
<dbReference type="PANTHER" id="PTHR32063:SF10">
    <property type="entry name" value="EFFLUX PUMP MEMBRANE TRANSPORTER"/>
    <property type="match status" value="1"/>
</dbReference>
<proteinExistence type="inferred from homology"/>
<keyword evidence="6 9" id="KW-0812">Transmembrane</keyword>
<dbReference type="InterPro" id="IPR001036">
    <property type="entry name" value="Acrflvin-R"/>
</dbReference>
<reference evidence="12" key="1">
    <citation type="submission" date="2023-07" db="EMBL/GenBank/DDBJ databases">
        <title>Structural and functional analysis of rice phyllospheric bacteria for their antimicrobial properties and defense elicitation against blast disease.</title>
        <authorList>
            <person name="Sahu K.P."/>
            <person name="Asharani P."/>
            <person name="Kumar M."/>
            <person name="Reddy B."/>
            <person name="Kumar A."/>
        </authorList>
    </citation>
    <scope>NUCLEOTIDE SEQUENCE [LARGE SCALE GENOMIC DNA]</scope>
    <source>
        <strain evidence="12">OsEp_Plm_30P10</strain>
    </source>
</reference>
<dbReference type="Gene3D" id="3.30.70.1440">
    <property type="entry name" value="Multidrug efflux transporter AcrB pore domain"/>
    <property type="match status" value="1"/>
</dbReference>
<evidence type="ECO:0000313" key="12">
    <source>
        <dbReference type="Proteomes" id="UP001288620"/>
    </source>
</evidence>
<protein>
    <recommendedName>
        <fullName evidence="9">Efflux pump membrane transporter</fullName>
    </recommendedName>
</protein>
<dbReference type="PANTHER" id="PTHR32063">
    <property type="match status" value="1"/>
</dbReference>
<keyword evidence="12" id="KW-1185">Reference proteome</keyword>
<feature type="transmembrane region" description="Helical" evidence="9">
    <location>
        <begin position="337"/>
        <end position="359"/>
    </location>
</feature>
<evidence type="ECO:0000256" key="9">
    <source>
        <dbReference type="RuleBase" id="RU364070"/>
    </source>
</evidence>
<evidence type="ECO:0000256" key="5">
    <source>
        <dbReference type="ARBA" id="ARBA00022519"/>
    </source>
</evidence>
<comment type="subcellular location">
    <subcellularLocation>
        <location evidence="1 9">Cell inner membrane</location>
        <topology evidence="1 9">Multi-pass membrane protein</topology>
    </subcellularLocation>
</comment>
<name>A0ABU5LFP8_9GAMM</name>
<feature type="transmembrane region" description="Helical" evidence="9">
    <location>
        <begin position="465"/>
        <end position="488"/>
    </location>
</feature>
<dbReference type="PRINTS" id="PR00702">
    <property type="entry name" value="ACRIFLAVINRP"/>
</dbReference>
<dbReference type="RefSeq" id="WP_322542511.1">
    <property type="nucleotide sequence ID" value="NZ_JAOBTT010000001.1"/>
</dbReference>
<accession>A0ABU5LFP8</accession>
<dbReference type="NCBIfam" id="TIGR00915">
    <property type="entry name" value="2A0602"/>
    <property type="match status" value="1"/>
</dbReference>
<dbReference type="InterPro" id="IPR027463">
    <property type="entry name" value="AcrB_DN_DC_subdom"/>
</dbReference>